<dbReference type="EMBL" id="JAECZO010000004">
    <property type="protein sequence ID" value="KAK7200282.1"/>
    <property type="molecule type" value="Genomic_DNA"/>
</dbReference>
<name>A0AAW0F159_9TRYP</name>
<dbReference type="AlphaFoldDB" id="A0AAW0F159"/>
<gene>
    <name evidence="1" type="ORF">NESM_000080900</name>
</gene>
<evidence type="ECO:0000313" key="2">
    <source>
        <dbReference type="Proteomes" id="UP001430356"/>
    </source>
</evidence>
<evidence type="ECO:0000313" key="1">
    <source>
        <dbReference type="EMBL" id="KAK7200282.1"/>
    </source>
</evidence>
<comment type="caution">
    <text evidence="1">The sequence shown here is derived from an EMBL/GenBank/DDBJ whole genome shotgun (WGS) entry which is preliminary data.</text>
</comment>
<dbReference type="Proteomes" id="UP001430356">
    <property type="component" value="Unassembled WGS sequence"/>
</dbReference>
<sequence length="329" mass="34672">MLLLARGAAGHCAMLLRQQRSVGASTRRRLTGRSAAIAHPIRPMCTTTTERRDVVVPALPHTAGVDAARGARCDCCCVNKASSSPLKQMGGCYDSRPPQESCGVRLLSQPVGQLTAVQLEHFAQLRRVLQRLPCTREPVELARPRPVEQYVMCRVITSVDDGGGGGAEVPFTGVNHAFHKRVNPRGTTLRGILKGCAEQNALGAAAASGCAYADVTDVFLLSTRAPDADRGVSGTMFAEKHLGCATGGSAPPAAAPAAAAVPRDGATFPCPECWRHLCLVARARAERGRPPLRLFVYAASPAATVHLLAVAQQRMAVMAGSMEVCIVHG</sequence>
<protein>
    <submittedName>
        <fullName evidence="1">Uncharacterized protein</fullName>
    </submittedName>
</protein>
<keyword evidence="2" id="KW-1185">Reference proteome</keyword>
<accession>A0AAW0F159</accession>
<proteinExistence type="predicted"/>
<reference evidence="1 2" key="1">
    <citation type="journal article" date="2021" name="MBio">
        <title>A New Model Trypanosomatid, Novymonas esmeraldas: Genomic Perception of Its 'Candidatus Pandoraea novymonadis' Endosymbiont.</title>
        <authorList>
            <person name="Zakharova A."/>
            <person name="Saura A."/>
            <person name="Butenko A."/>
            <person name="Podesvova L."/>
            <person name="Warmusova S."/>
            <person name="Kostygov A.Y."/>
            <person name="Nenarokova A."/>
            <person name="Lukes J."/>
            <person name="Opperdoes F.R."/>
            <person name="Yurchenko V."/>
        </authorList>
    </citation>
    <scope>NUCLEOTIDE SEQUENCE [LARGE SCALE GENOMIC DNA]</scope>
    <source>
        <strain evidence="1 2">E262AT.01</strain>
    </source>
</reference>
<organism evidence="1 2">
    <name type="scientific">Novymonas esmeraldas</name>
    <dbReference type="NCBI Taxonomy" id="1808958"/>
    <lineage>
        <taxon>Eukaryota</taxon>
        <taxon>Discoba</taxon>
        <taxon>Euglenozoa</taxon>
        <taxon>Kinetoplastea</taxon>
        <taxon>Metakinetoplastina</taxon>
        <taxon>Trypanosomatida</taxon>
        <taxon>Trypanosomatidae</taxon>
        <taxon>Novymonas</taxon>
    </lineage>
</organism>